<dbReference type="AlphaFoldDB" id="A0AAU7DV99"/>
<keyword evidence="1" id="KW-1133">Transmembrane helix</keyword>
<name>A0AAU7DV99_9MICO</name>
<keyword evidence="1" id="KW-0812">Transmembrane</keyword>
<evidence type="ECO:0008006" key="3">
    <source>
        <dbReference type="Google" id="ProtNLM"/>
    </source>
</evidence>
<evidence type="ECO:0000256" key="1">
    <source>
        <dbReference type="SAM" id="Phobius"/>
    </source>
</evidence>
<reference evidence="2" key="1">
    <citation type="submission" date="2024-02" db="EMBL/GenBank/DDBJ databases">
        <title>Tomenella chthoni gen. nov. sp. nov., a member of the family Jonesiaceae isolated from bat guano.</title>
        <authorList>
            <person name="Miller S.L."/>
            <person name="King J."/>
            <person name="Sankaranarayanan K."/>
            <person name="Lawson P.A."/>
        </authorList>
    </citation>
    <scope>NUCLEOTIDE SEQUENCE</scope>
    <source>
        <strain evidence="2">BS-20</strain>
    </source>
</reference>
<gene>
    <name evidence="2" type="ORF">V5R04_13675</name>
</gene>
<feature type="transmembrane region" description="Helical" evidence="1">
    <location>
        <begin position="35"/>
        <end position="54"/>
    </location>
</feature>
<dbReference type="EMBL" id="CP146203">
    <property type="protein sequence ID" value="XBH21249.1"/>
    <property type="molecule type" value="Genomic_DNA"/>
</dbReference>
<proteinExistence type="predicted"/>
<keyword evidence="1" id="KW-0472">Membrane</keyword>
<evidence type="ECO:0000313" key="2">
    <source>
        <dbReference type="EMBL" id="XBH21249.1"/>
    </source>
</evidence>
<sequence>MSASYPATVGPVVRILRAVVALIFLGMGLEYLHQPFLAIILFVAAVVVGSSVFTRSCVGIFARFLEPKSDA</sequence>
<accession>A0AAU7DV99</accession>
<feature type="transmembrane region" description="Helical" evidence="1">
    <location>
        <begin position="12"/>
        <end position="29"/>
    </location>
</feature>
<organism evidence="2">
    <name type="scientific">Jonesiaceae bacterium BS-20</name>
    <dbReference type="NCBI Taxonomy" id="3120821"/>
    <lineage>
        <taxon>Bacteria</taxon>
        <taxon>Bacillati</taxon>
        <taxon>Actinomycetota</taxon>
        <taxon>Actinomycetes</taxon>
        <taxon>Micrococcales</taxon>
        <taxon>Jonesiaceae</taxon>
    </lineage>
</organism>
<protein>
    <recommendedName>
        <fullName evidence="3">DUF2892 domain-containing protein</fullName>
    </recommendedName>
</protein>